<proteinExistence type="inferred from homology"/>
<dbReference type="EMBL" id="CM007648">
    <property type="protein sequence ID" value="ONM28024.1"/>
    <property type="molecule type" value="Genomic_DNA"/>
</dbReference>
<dbReference type="CDD" id="cd23958">
    <property type="entry name" value="SCC2"/>
    <property type="match status" value="1"/>
</dbReference>
<dbReference type="GO" id="GO:0140588">
    <property type="term" value="P:chromatin looping"/>
    <property type="evidence" value="ECO:0007669"/>
    <property type="project" value="InterPro"/>
</dbReference>
<name>A0A1D6FAB6_MAIZE</name>
<reference evidence="8" key="1">
    <citation type="submission" date="2015-12" db="EMBL/GenBank/DDBJ databases">
        <title>Update maize B73 reference genome by single molecule sequencing technologies.</title>
        <authorList>
            <consortium name="Maize Genome Sequencing Project"/>
            <person name="Ware D."/>
        </authorList>
    </citation>
    <scope>NUCLEOTIDE SEQUENCE [LARGE SCALE GENOMIC DNA]</scope>
    <source>
        <tissue evidence="8">Seedling</tissue>
    </source>
</reference>
<dbReference type="InterPro" id="IPR026003">
    <property type="entry name" value="Cohesin_HEAT"/>
</dbReference>
<evidence type="ECO:0000256" key="3">
    <source>
        <dbReference type="ARBA" id="ARBA00022737"/>
    </source>
</evidence>
<dbReference type="SUPFAM" id="SSF48371">
    <property type="entry name" value="ARM repeat"/>
    <property type="match status" value="1"/>
</dbReference>
<dbReference type="GO" id="GO:0005634">
    <property type="term" value="C:nucleus"/>
    <property type="evidence" value="ECO:0007669"/>
    <property type="project" value="UniProtKB-SubCell"/>
</dbReference>
<evidence type="ECO:0000259" key="7">
    <source>
        <dbReference type="Pfam" id="PF12830"/>
    </source>
</evidence>
<evidence type="ECO:0000256" key="2">
    <source>
        <dbReference type="ARBA" id="ARBA00009252"/>
    </source>
</evidence>
<comment type="similarity">
    <text evidence="2 6">Belongs to the SCC2/Nipped-B family.</text>
</comment>
<dbReference type="PANTHER" id="PTHR21704:SF18">
    <property type="entry name" value="NIPPED-B-LIKE PROTEIN"/>
    <property type="match status" value="1"/>
</dbReference>
<comment type="subcellular location">
    <subcellularLocation>
        <location evidence="1 6">Nucleus</location>
    </subcellularLocation>
</comment>
<dbReference type="Gene3D" id="1.25.10.10">
    <property type="entry name" value="Leucine-rich Repeat Variant"/>
    <property type="match status" value="2"/>
</dbReference>
<dbReference type="GO" id="GO:0010468">
    <property type="term" value="P:regulation of gene expression"/>
    <property type="evidence" value="ECO:0007669"/>
    <property type="project" value="InterPro"/>
</dbReference>
<evidence type="ECO:0000256" key="6">
    <source>
        <dbReference type="RuleBase" id="RU364107"/>
    </source>
</evidence>
<dbReference type="InterPro" id="IPR016024">
    <property type="entry name" value="ARM-type_fold"/>
</dbReference>
<dbReference type="Pfam" id="PF12765">
    <property type="entry name" value="Cohesin_HEAT"/>
    <property type="match status" value="1"/>
</dbReference>
<keyword evidence="3 6" id="KW-0677">Repeat</keyword>
<sequence length="835" mass="93189">MGAGSQDNLQRDSVCPLCFCKQQLNVLQSYCQSQIKENGKKTAASASKKSAKPTEVSAVEIVQQILLSYLQEAGSQDDGNLFTRWFYLCIWNKDDQHSQEKIIYYLARLKSKEILRDSGNGLAISRDSAKKICLALGQKNSFCRGFDKILALLLASLRENSPVIRAKALRAVSCIVEADPEVLGDKRVQYAVEGRFCDSAISVREAALELVGRHIASHPDVGLKYIEKVAERIKDTGVSVRKRAIKIIRDLCASNPNTDTTHAFVEIISRVNDEESSVQDLVCKTFYELWFEEPTGSHKHLVADGSSVPMEIAKKTEQIVDMLRKMPNHQPLITIIKRNLTLDFLPQSTKAAGINSSMVASIRKRCELICKRLLERILQVEEGAANEMEIHTLPYIVALQAFCIVDPTLCIPVTDPSKFVVTLQPYLNIQVDNKSSAQLLESIIFVIDAVLPLIRKPPQNVVEELEKDLKHMIVRHSYLTVVHACIKCLCALSKSAGRGPGLVENLVNIFYKHLCGANSDSQLLGRSLFCLGLLLRYGYQLMLTSENQLDFPKIINLLQRKYLLKDDFSLKVRALQTLGYILIAKPEFMLQKDMLNLIETALSSEVDYRFKIQGLQNLYEYLRDAESQLTAESTAKPPGQCEINGRSEVPVAAGAGDTNICGGIIQLYWSSILERCLDTNDQVRQSALKIVEVVLRQGLVHPITCVPHLIALEMDPLEGNSKLAHHLLMNMNEKYCAEVLASLPFTCSDEPLYLIYDINRAIHLRAGGVEGNLKRWTSMSQSQEMAGMPTLPGESHVVMQEEPGGYYDNMGDATERVNDNPCSTSDVDIAKVQVR</sequence>
<evidence type="ECO:0000256" key="1">
    <source>
        <dbReference type="ARBA" id="ARBA00004123"/>
    </source>
</evidence>
<evidence type="ECO:0000256" key="5">
    <source>
        <dbReference type="ARBA" id="ARBA00023306"/>
    </source>
</evidence>
<dbReference type="InterPro" id="IPR033031">
    <property type="entry name" value="Scc2/Nipped-B"/>
</dbReference>
<feature type="domain" description="Sister chromatid cohesion C-terminal" evidence="7">
    <location>
        <begin position="661"/>
        <end position="735"/>
    </location>
</feature>
<dbReference type="InterPro" id="IPR024986">
    <property type="entry name" value="Nipped-B_C"/>
</dbReference>
<dbReference type="PANTHER" id="PTHR21704">
    <property type="entry name" value="NIPPED-B-LIKE PROTEIN DELANGIN SCC2-RELATED"/>
    <property type="match status" value="1"/>
</dbReference>
<keyword evidence="4 6" id="KW-0539">Nucleus</keyword>
<keyword evidence="5 6" id="KW-0131">Cell cycle</keyword>
<accession>A0A1D6FAB6</accession>
<organism evidence="8">
    <name type="scientific">Zea mays</name>
    <name type="common">Maize</name>
    <dbReference type="NCBI Taxonomy" id="4577"/>
    <lineage>
        <taxon>Eukaryota</taxon>
        <taxon>Viridiplantae</taxon>
        <taxon>Streptophyta</taxon>
        <taxon>Embryophyta</taxon>
        <taxon>Tracheophyta</taxon>
        <taxon>Spermatophyta</taxon>
        <taxon>Magnoliopsida</taxon>
        <taxon>Liliopsida</taxon>
        <taxon>Poales</taxon>
        <taxon>Poaceae</taxon>
        <taxon>PACMAD clade</taxon>
        <taxon>Panicoideae</taxon>
        <taxon>Andropogonodae</taxon>
        <taxon>Andropogoneae</taxon>
        <taxon>Tripsacinae</taxon>
        <taxon>Zea</taxon>
    </lineage>
</organism>
<dbReference type="Pfam" id="PF12830">
    <property type="entry name" value="Nipped-B_C"/>
    <property type="match status" value="1"/>
</dbReference>
<dbReference type="InterPro" id="IPR011989">
    <property type="entry name" value="ARM-like"/>
</dbReference>
<dbReference type="FunFam" id="1.25.10.10:FF:001712">
    <property type="entry name" value="Sister chromatid cohesion protein"/>
    <property type="match status" value="1"/>
</dbReference>
<protein>
    <recommendedName>
        <fullName evidence="6">Sister chromatid cohesion protein</fullName>
    </recommendedName>
</protein>
<gene>
    <name evidence="8" type="ORF">ZEAMMB73_Zm00001d007943</name>
</gene>
<dbReference type="GO" id="GO:0061775">
    <property type="term" value="F:cohesin loader activity"/>
    <property type="evidence" value="ECO:0007669"/>
    <property type="project" value="InterPro"/>
</dbReference>
<dbReference type="AlphaFoldDB" id="A0A1D6FAB6"/>
<evidence type="ECO:0000313" key="8">
    <source>
        <dbReference type="EMBL" id="ONM28024.1"/>
    </source>
</evidence>
<evidence type="ECO:0000256" key="4">
    <source>
        <dbReference type="ARBA" id="ARBA00023242"/>
    </source>
</evidence>